<evidence type="ECO:0000256" key="2">
    <source>
        <dbReference type="ARBA" id="ARBA00022771"/>
    </source>
</evidence>
<reference evidence="5 6" key="1">
    <citation type="submission" date="2016-08" db="EMBL/GenBank/DDBJ databases">
        <authorList>
            <person name="Seilhamer J.J."/>
        </authorList>
    </citation>
    <scope>NUCLEOTIDE SEQUENCE [LARGE SCALE GENOMIC DNA]</scope>
    <source>
        <strain evidence="5 6">KCTC 42603</strain>
    </source>
</reference>
<keyword evidence="6" id="KW-1185">Reference proteome</keyword>
<accession>A0A1E7ZCQ5</accession>
<feature type="domain" description="RanBP2-type" evidence="4">
    <location>
        <begin position="73"/>
        <end position="102"/>
    </location>
</feature>
<dbReference type="InterPro" id="IPR001876">
    <property type="entry name" value="Znf_RanBP2"/>
</dbReference>
<dbReference type="InterPro" id="IPR055999">
    <property type="entry name" value="DUF7577"/>
</dbReference>
<sequence>MQKLFSDDDRFLVQQVRSELDAANIPYLVKNEYAGGAVGELPWQETQMELWLLDEQWLPKAKQIVEALSPADFSGTWQCTACGETNDGQFSLCWKCQTVHDELALGDS</sequence>
<dbReference type="EMBL" id="MDHN01000015">
    <property type="protein sequence ID" value="OFC71288.1"/>
    <property type="molecule type" value="Genomic_DNA"/>
</dbReference>
<dbReference type="GO" id="GO:0008270">
    <property type="term" value="F:zinc ion binding"/>
    <property type="evidence" value="ECO:0007669"/>
    <property type="project" value="UniProtKB-KW"/>
</dbReference>
<organism evidence="5 6">
    <name type="scientific">Alteromonas confluentis</name>
    <dbReference type="NCBI Taxonomy" id="1656094"/>
    <lineage>
        <taxon>Bacteria</taxon>
        <taxon>Pseudomonadati</taxon>
        <taxon>Pseudomonadota</taxon>
        <taxon>Gammaproteobacteria</taxon>
        <taxon>Alteromonadales</taxon>
        <taxon>Alteromonadaceae</taxon>
        <taxon>Alteromonas/Salinimonas group</taxon>
        <taxon>Alteromonas</taxon>
    </lineage>
</organism>
<evidence type="ECO:0000313" key="6">
    <source>
        <dbReference type="Proteomes" id="UP000175691"/>
    </source>
</evidence>
<name>A0A1E7ZCQ5_9ALTE</name>
<evidence type="ECO:0000259" key="4">
    <source>
        <dbReference type="PROSITE" id="PS50199"/>
    </source>
</evidence>
<dbReference type="RefSeq" id="WP_070124941.1">
    <property type="nucleotide sequence ID" value="NZ_MDHN01000015.1"/>
</dbReference>
<dbReference type="PROSITE" id="PS01358">
    <property type="entry name" value="ZF_RANBP2_1"/>
    <property type="match status" value="1"/>
</dbReference>
<evidence type="ECO:0000256" key="1">
    <source>
        <dbReference type="ARBA" id="ARBA00022723"/>
    </source>
</evidence>
<dbReference type="InterPro" id="IPR018551">
    <property type="entry name" value="DUF2007"/>
</dbReference>
<dbReference type="SUPFAM" id="SSF90209">
    <property type="entry name" value="Ran binding protein zinc finger-like"/>
    <property type="match status" value="1"/>
</dbReference>
<evidence type="ECO:0000313" key="5">
    <source>
        <dbReference type="EMBL" id="OFC71288.1"/>
    </source>
</evidence>
<keyword evidence="1" id="KW-0479">Metal-binding</keyword>
<keyword evidence="2" id="KW-0863">Zinc-finger</keyword>
<dbReference type="AlphaFoldDB" id="A0A1E7ZCQ5"/>
<dbReference type="Proteomes" id="UP000175691">
    <property type="component" value="Unassembled WGS sequence"/>
</dbReference>
<dbReference type="Pfam" id="PF09413">
    <property type="entry name" value="DUF2007"/>
    <property type="match status" value="1"/>
</dbReference>
<dbReference type="PROSITE" id="PS50199">
    <property type="entry name" value="ZF_RANBP2_2"/>
    <property type="match status" value="1"/>
</dbReference>
<dbReference type="Pfam" id="PF24463">
    <property type="entry name" value="DUF7577"/>
    <property type="match status" value="1"/>
</dbReference>
<dbReference type="InterPro" id="IPR036443">
    <property type="entry name" value="Znf_RanBP2_sf"/>
</dbReference>
<dbReference type="STRING" id="1656094.BFC18_09025"/>
<keyword evidence="3" id="KW-0862">Zinc</keyword>
<proteinExistence type="predicted"/>
<gene>
    <name evidence="5" type="ORF">BFC18_09025</name>
</gene>
<dbReference type="OrthoDB" id="9814654at2"/>
<evidence type="ECO:0000256" key="3">
    <source>
        <dbReference type="ARBA" id="ARBA00022833"/>
    </source>
</evidence>
<comment type="caution">
    <text evidence="5">The sequence shown here is derived from an EMBL/GenBank/DDBJ whole genome shotgun (WGS) entry which is preliminary data.</text>
</comment>
<protein>
    <recommendedName>
        <fullName evidence="4">RanBP2-type domain-containing protein</fullName>
    </recommendedName>
</protein>